<keyword evidence="3" id="KW-1185">Reference proteome</keyword>
<evidence type="ECO:0000256" key="1">
    <source>
        <dbReference type="SAM" id="Phobius"/>
    </source>
</evidence>
<feature type="transmembrane region" description="Helical" evidence="1">
    <location>
        <begin position="245"/>
        <end position="266"/>
    </location>
</feature>
<protein>
    <submittedName>
        <fullName evidence="2">Uncharacterized protein</fullName>
    </submittedName>
</protein>
<dbReference type="RefSeq" id="WP_111376021.1">
    <property type="nucleotide sequence ID" value="NZ_CP043612.1"/>
</dbReference>
<name>A0A521FG22_9FLAO</name>
<accession>A0A521FG22</accession>
<evidence type="ECO:0000313" key="3">
    <source>
        <dbReference type="Proteomes" id="UP000319267"/>
    </source>
</evidence>
<dbReference type="AlphaFoldDB" id="A0A521FG22"/>
<evidence type="ECO:0000313" key="2">
    <source>
        <dbReference type="EMBL" id="SMO94934.1"/>
    </source>
</evidence>
<gene>
    <name evidence="2" type="ORF">SAMN06265220_11138</name>
</gene>
<keyword evidence="1" id="KW-0472">Membrane</keyword>
<keyword evidence="1" id="KW-0812">Transmembrane</keyword>
<feature type="transmembrane region" description="Helical" evidence="1">
    <location>
        <begin position="216"/>
        <end position="239"/>
    </location>
</feature>
<feature type="transmembrane region" description="Helical" evidence="1">
    <location>
        <begin position="179"/>
        <end position="196"/>
    </location>
</feature>
<dbReference type="Proteomes" id="UP000319267">
    <property type="component" value="Unassembled WGS sequence"/>
</dbReference>
<dbReference type="EMBL" id="FXTQ01000011">
    <property type="protein sequence ID" value="SMO94934.1"/>
    <property type="molecule type" value="Genomic_DNA"/>
</dbReference>
<organism evidence="2 3">
    <name type="scientific">Flavobacterium nitrogenifigens</name>
    <dbReference type="NCBI Taxonomy" id="1617283"/>
    <lineage>
        <taxon>Bacteria</taxon>
        <taxon>Pseudomonadati</taxon>
        <taxon>Bacteroidota</taxon>
        <taxon>Flavobacteriia</taxon>
        <taxon>Flavobacteriales</taxon>
        <taxon>Flavobacteriaceae</taxon>
        <taxon>Flavobacterium</taxon>
    </lineage>
</organism>
<keyword evidence="1" id="KW-1133">Transmembrane helix</keyword>
<feature type="transmembrane region" description="Helical" evidence="1">
    <location>
        <begin position="141"/>
        <end position="159"/>
    </location>
</feature>
<dbReference type="OrthoDB" id="1346522at2"/>
<sequence length="272" mass="30511">MNAIFDKVKNRSAYTSETSEPTLESTPEEIVIEKPIEEDAFIPLETKPLPVTTNAKTAFETLIEKEIETMLQFNVIKGKKLSSEIGPLIETKKLSHQIVLYEMLKEAIHPATPKSIHYINQYRDKLNARVVLLKIKLARQFTLITIISILLSGFGYAVIESDIFIDKYIFTDTASFVINQLYIVATAFLGAILYFFPKLIKQVNNSTLTAAKIPFYWLAISLGSLSAIVLINTKVFAPYLIDDTFLHNLFIAAACGFVADILYGNIQAIAHL</sequence>
<proteinExistence type="predicted"/>
<reference evidence="2 3" key="1">
    <citation type="submission" date="2017-05" db="EMBL/GenBank/DDBJ databases">
        <authorList>
            <person name="Varghese N."/>
            <person name="Submissions S."/>
        </authorList>
    </citation>
    <scope>NUCLEOTIDE SEQUENCE [LARGE SCALE GENOMIC DNA]</scope>
    <source>
        <strain evidence="2 3">DSM 29982</strain>
    </source>
</reference>